<evidence type="ECO:0000256" key="5">
    <source>
        <dbReference type="ARBA" id="ARBA00022741"/>
    </source>
</evidence>
<dbReference type="HOGENOM" id="CLU_000604_84_3_11"/>
<dbReference type="InterPro" id="IPR027417">
    <property type="entry name" value="P-loop_NTPase"/>
</dbReference>
<keyword evidence="3" id="KW-1003">Cell membrane</keyword>
<dbReference type="Gene3D" id="1.20.1560.10">
    <property type="entry name" value="ABC transporter type 1, transmembrane domain"/>
    <property type="match status" value="1"/>
</dbReference>
<sequence length="628" mass="68520">MVKTLAASIRDYKWHTIATPILVLFEVACEMAIPFVTANLIDTIKDGATVAQILPTAGLLVVIALVSLFFGAAAGITCSHASCGFAKNLRHDLFYKIQTFSFSNIDQFSSSSLVTRLTTDVTNVQQAFMLIIRIAVRAPLVLIFAFVMAYAMGGSISFVYLAMIPLLGLGLGLIIHKVGPIFTRVFHKYDALNESVEENVTGMRVVKSYVREDYEKKKFAAAAQDVCADFTRAEKLLALNNPMMNLCVNGAFVIIIFLGSKLIITSQGELFDVGQLSSTFTYGFQILMSLMQLSMIFVMVTMAEESANRIVEVLHAQPTIDNPSQAVHEVADGSIDFDHVSFKYSKHAERQALDDIDLHIKSGETIGIIGGTGSAKSSLVNLIARLYDVTEGVVRVGGVDVRDYDLDALRHQVAMVLQKNVLFSGTIAENLRWGDADATDEEVREAAKLACADEFVDGFPQGYDTWIEQGGSNVSGGQKQRLCIARALLRRPKILILDDSTSAVDTKTDAKIRAGLAAYLPETTKLIIAQRIASVQDADRIIVMEGGRIANIGTHDELMECSDIYRETFLSQNRMSEEAEAAESEAEAEQDLDQAAAPEMRAAEELNAEETPAGEPNDTTQEGGEAHE</sequence>
<dbReference type="CDD" id="cd18548">
    <property type="entry name" value="ABC_6TM_Tm287_like"/>
    <property type="match status" value="1"/>
</dbReference>
<feature type="domain" description="ABC transporter" evidence="12">
    <location>
        <begin position="335"/>
        <end position="571"/>
    </location>
</feature>
<evidence type="ECO:0000259" key="12">
    <source>
        <dbReference type="PROSITE" id="PS50893"/>
    </source>
</evidence>
<dbReference type="PROSITE" id="PS00211">
    <property type="entry name" value="ABC_TRANSPORTER_1"/>
    <property type="match status" value="1"/>
</dbReference>
<feature type="transmembrane region" description="Helical" evidence="11">
    <location>
        <begin position="53"/>
        <end position="78"/>
    </location>
</feature>
<evidence type="ECO:0000256" key="11">
    <source>
        <dbReference type="SAM" id="Phobius"/>
    </source>
</evidence>
<dbReference type="Pfam" id="PF00664">
    <property type="entry name" value="ABC_membrane"/>
    <property type="match status" value="1"/>
</dbReference>
<comment type="caution">
    <text evidence="14">The sequence shown here is derived from an EMBL/GenBank/DDBJ whole genome shotgun (WGS) entry which is preliminary data.</text>
</comment>
<dbReference type="PROSITE" id="PS50929">
    <property type="entry name" value="ABC_TM1F"/>
    <property type="match status" value="1"/>
</dbReference>
<evidence type="ECO:0000256" key="10">
    <source>
        <dbReference type="SAM" id="MobiDB-lite"/>
    </source>
</evidence>
<reference evidence="14 15" key="1">
    <citation type="submission" date="2008-10" db="EMBL/GenBank/DDBJ databases">
        <title>Draft genome sequence of Collinsella stercoris (DSM 13279).</title>
        <authorList>
            <person name="Sudarsanam P."/>
            <person name="Ley R."/>
            <person name="Guruge J."/>
            <person name="Turnbaugh P.J."/>
            <person name="Mahowald M."/>
            <person name="Liep D."/>
            <person name="Gordon J."/>
        </authorList>
    </citation>
    <scope>NUCLEOTIDE SEQUENCE [LARGE SCALE GENOMIC DNA]</scope>
    <source>
        <strain evidence="14 15">DSM 13279</strain>
    </source>
</reference>
<feature type="region of interest" description="Disordered" evidence="10">
    <location>
        <begin position="575"/>
        <end position="628"/>
    </location>
</feature>
<evidence type="ECO:0000313" key="15">
    <source>
        <dbReference type="Proteomes" id="UP000003560"/>
    </source>
</evidence>
<evidence type="ECO:0000256" key="1">
    <source>
        <dbReference type="ARBA" id="ARBA00004429"/>
    </source>
</evidence>
<keyword evidence="4 11" id="KW-0812">Transmembrane</keyword>
<dbReference type="RefSeq" id="WP_006721890.1">
    <property type="nucleotide sequence ID" value="NZ_CP085935.1"/>
</dbReference>
<dbReference type="InterPro" id="IPR003593">
    <property type="entry name" value="AAA+_ATPase"/>
</dbReference>
<keyword evidence="15" id="KW-1185">Reference proteome</keyword>
<dbReference type="EMBL" id="ABXJ01000130">
    <property type="protein sequence ID" value="EEA89548.1"/>
    <property type="molecule type" value="Genomic_DNA"/>
</dbReference>
<dbReference type="SUPFAM" id="SSF52540">
    <property type="entry name" value="P-loop containing nucleoside triphosphate hydrolases"/>
    <property type="match status" value="1"/>
</dbReference>
<dbReference type="InterPro" id="IPR036640">
    <property type="entry name" value="ABC1_TM_sf"/>
</dbReference>
<dbReference type="Gene3D" id="3.40.50.300">
    <property type="entry name" value="P-loop containing nucleotide triphosphate hydrolases"/>
    <property type="match status" value="1"/>
</dbReference>
<evidence type="ECO:0000313" key="14">
    <source>
        <dbReference type="EMBL" id="EEA89548.1"/>
    </source>
</evidence>
<evidence type="ECO:0000256" key="3">
    <source>
        <dbReference type="ARBA" id="ARBA00022475"/>
    </source>
</evidence>
<dbReference type="SMART" id="SM00382">
    <property type="entry name" value="AAA"/>
    <property type="match status" value="1"/>
</dbReference>
<keyword evidence="7 11" id="KW-1133">Transmembrane helix</keyword>
<dbReference type="GeneID" id="98002327"/>
<dbReference type="GO" id="GO:0016887">
    <property type="term" value="F:ATP hydrolysis activity"/>
    <property type="evidence" value="ECO:0007669"/>
    <property type="project" value="InterPro"/>
</dbReference>
<dbReference type="InterPro" id="IPR003439">
    <property type="entry name" value="ABC_transporter-like_ATP-bd"/>
</dbReference>
<dbReference type="FunFam" id="3.40.50.300:FF:000221">
    <property type="entry name" value="Multidrug ABC transporter ATP-binding protein"/>
    <property type="match status" value="1"/>
</dbReference>
<name>B6GDT1_9ACTN</name>
<keyword evidence="6 14" id="KW-0067">ATP-binding</keyword>
<keyword evidence="2" id="KW-0813">Transport</keyword>
<keyword evidence="8 11" id="KW-0472">Membrane</keyword>
<dbReference type="SUPFAM" id="SSF90123">
    <property type="entry name" value="ABC transporter transmembrane region"/>
    <property type="match status" value="1"/>
</dbReference>
<evidence type="ECO:0000256" key="2">
    <source>
        <dbReference type="ARBA" id="ARBA00022448"/>
    </source>
</evidence>
<dbReference type="InterPro" id="IPR017871">
    <property type="entry name" value="ABC_transporter-like_CS"/>
</dbReference>
<dbReference type="PANTHER" id="PTHR43394">
    <property type="entry name" value="ATP-DEPENDENT PERMEASE MDL1, MITOCHONDRIAL"/>
    <property type="match status" value="1"/>
</dbReference>
<accession>B6GDT1</accession>
<proteinExistence type="inferred from homology"/>
<evidence type="ECO:0000256" key="4">
    <source>
        <dbReference type="ARBA" id="ARBA00022692"/>
    </source>
</evidence>
<evidence type="ECO:0000256" key="8">
    <source>
        <dbReference type="ARBA" id="ARBA00023136"/>
    </source>
</evidence>
<gene>
    <name evidence="14" type="ORF">COLSTE_02264</name>
</gene>
<feature type="transmembrane region" description="Helical" evidence="11">
    <location>
        <begin position="158"/>
        <end position="175"/>
    </location>
</feature>
<dbReference type="PROSITE" id="PS50893">
    <property type="entry name" value="ABC_TRANSPORTER_2"/>
    <property type="match status" value="1"/>
</dbReference>
<comment type="subcellular location">
    <subcellularLocation>
        <location evidence="1">Cell inner membrane</location>
        <topology evidence="1">Multi-pass membrane protein</topology>
    </subcellularLocation>
</comment>
<dbReference type="InterPro" id="IPR011527">
    <property type="entry name" value="ABC1_TM_dom"/>
</dbReference>
<dbReference type="OrthoDB" id="9806127at2"/>
<dbReference type="InterPro" id="IPR039421">
    <property type="entry name" value="Type_1_exporter"/>
</dbReference>
<dbReference type="Pfam" id="PF00005">
    <property type="entry name" value="ABC_tran"/>
    <property type="match status" value="1"/>
</dbReference>
<dbReference type="GO" id="GO:0015421">
    <property type="term" value="F:ABC-type oligopeptide transporter activity"/>
    <property type="evidence" value="ECO:0007669"/>
    <property type="project" value="TreeGrafter"/>
</dbReference>
<evidence type="ECO:0000256" key="7">
    <source>
        <dbReference type="ARBA" id="ARBA00022989"/>
    </source>
</evidence>
<feature type="domain" description="ABC transmembrane type-1" evidence="13">
    <location>
        <begin position="21"/>
        <end position="302"/>
    </location>
</feature>
<comment type="similarity">
    <text evidence="9">Belongs to the ABC transporter superfamily. Siderophore-Fe(3+) uptake transporter (SIUT) (TC 3.A.1.21) family.</text>
</comment>
<feature type="transmembrane region" description="Helical" evidence="11">
    <location>
        <begin position="21"/>
        <end position="41"/>
    </location>
</feature>
<dbReference type="Proteomes" id="UP000003560">
    <property type="component" value="Unassembled WGS sequence"/>
</dbReference>
<dbReference type="AlphaFoldDB" id="B6GDT1"/>
<evidence type="ECO:0000256" key="6">
    <source>
        <dbReference type="ARBA" id="ARBA00022840"/>
    </source>
</evidence>
<protein>
    <submittedName>
        <fullName evidence="14">ABC transporter, ATP-binding protein</fullName>
    </submittedName>
</protein>
<feature type="transmembrane region" description="Helical" evidence="11">
    <location>
        <begin position="134"/>
        <end position="152"/>
    </location>
</feature>
<keyword evidence="5" id="KW-0547">Nucleotide-binding</keyword>
<evidence type="ECO:0000259" key="13">
    <source>
        <dbReference type="PROSITE" id="PS50929"/>
    </source>
</evidence>
<feature type="transmembrane region" description="Helical" evidence="11">
    <location>
        <begin position="284"/>
        <end position="303"/>
    </location>
</feature>
<organism evidence="14 15">
    <name type="scientific">Collinsella stercoris DSM 13279</name>
    <dbReference type="NCBI Taxonomy" id="445975"/>
    <lineage>
        <taxon>Bacteria</taxon>
        <taxon>Bacillati</taxon>
        <taxon>Actinomycetota</taxon>
        <taxon>Coriobacteriia</taxon>
        <taxon>Coriobacteriales</taxon>
        <taxon>Coriobacteriaceae</taxon>
        <taxon>Collinsella</taxon>
    </lineage>
</organism>
<evidence type="ECO:0000256" key="9">
    <source>
        <dbReference type="ARBA" id="ARBA00023455"/>
    </source>
</evidence>
<dbReference type="PANTHER" id="PTHR43394:SF1">
    <property type="entry name" value="ATP-BINDING CASSETTE SUB-FAMILY B MEMBER 10, MITOCHONDRIAL"/>
    <property type="match status" value="1"/>
</dbReference>
<feature type="transmembrane region" description="Helical" evidence="11">
    <location>
        <begin position="246"/>
        <end position="264"/>
    </location>
</feature>
<feature type="compositionally biased region" description="Acidic residues" evidence="10">
    <location>
        <begin position="578"/>
        <end position="592"/>
    </location>
</feature>
<reference evidence="14 15" key="2">
    <citation type="submission" date="2008-10" db="EMBL/GenBank/DDBJ databases">
        <authorList>
            <person name="Fulton L."/>
            <person name="Clifton S."/>
            <person name="Fulton B."/>
            <person name="Xu J."/>
            <person name="Minx P."/>
            <person name="Pepin K.H."/>
            <person name="Johnson M."/>
            <person name="Thiruvilangam P."/>
            <person name="Bhonagiri V."/>
            <person name="Nash W.E."/>
            <person name="Mardis E.R."/>
            <person name="Wilson R.K."/>
        </authorList>
    </citation>
    <scope>NUCLEOTIDE SEQUENCE [LARGE SCALE GENOMIC DNA]</scope>
    <source>
        <strain evidence="14 15">DSM 13279</strain>
    </source>
</reference>
<dbReference type="GO" id="GO:0005886">
    <property type="term" value="C:plasma membrane"/>
    <property type="evidence" value="ECO:0007669"/>
    <property type="project" value="UniProtKB-SubCell"/>
</dbReference>
<dbReference type="eggNOG" id="COG1132">
    <property type="taxonomic scope" value="Bacteria"/>
</dbReference>
<dbReference type="STRING" id="445975.COLSTE_02264"/>
<dbReference type="GO" id="GO:0005524">
    <property type="term" value="F:ATP binding"/>
    <property type="evidence" value="ECO:0007669"/>
    <property type="project" value="UniProtKB-KW"/>
</dbReference>